<dbReference type="EMBL" id="BOQN01000073">
    <property type="protein sequence ID" value="GIM94064.1"/>
    <property type="molecule type" value="Genomic_DNA"/>
</dbReference>
<accession>A0A919TH91</accession>
<dbReference type="AlphaFoldDB" id="A0A919TH91"/>
<evidence type="ECO:0000313" key="2">
    <source>
        <dbReference type="Proteomes" id="UP000677082"/>
    </source>
</evidence>
<evidence type="ECO:0008006" key="3">
    <source>
        <dbReference type="Google" id="ProtNLM"/>
    </source>
</evidence>
<comment type="caution">
    <text evidence="1">The sequence shown here is derived from an EMBL/GenBank/DDBJ whole genome shotgun (WGS) entry which is preliminary data.</text>
</comment>
<dbReference type="RefSeq" id="WP_213009852.1">
    <property type="nucleotide sequence ID" value="NZ_BOQN01000073.1"/>
</dbReference>
<protein>
    <recommendedName>
        <fullName evidence="3">Knr4/Smi1-like domain-containing protein</fullName>
    </recommendedName>
</protein>
<name>A0A919TH91_9ACTN</name>
<organism evidence="1 2">
    <name type="scientific">Paractinoplanes toevensis</name>
    <dbReference type="NCBI Taxonomy" id="571911"/>
    <lineage>
        <taxon>Bacteria</taxon>
        <taxon>Bacillati</taxon>
        <taxon>Actinomycetota</taxon>
        <taxon>Actinomycetes</taxon>
        <taxon>Micromonosporales</taxon>
        <taxon>Micromonosporaceae</taxon>
        <taxon>Paractinoplanes</taxon>
    </lineage>
</organism>
<dbReference type="SUPFAM" id="SSF160631">
    <property type="entry name" value="SMI1/KNR4-like"/>
    <property type="match status" value="1"/>
</dbReference>
<reference evidence="1 2" key="1">
    <citation type="submission" date="2021-03" db="EMBL/GenBank/DDBJ databases">
        <title>Whole genome shotgun sequence of Actinoplanes toevensis NBRC 105298.</title>
        <authorList>
            <person name="Komaki H."/>
            <person name="Tamura T."/>
        </authorList>
    </citation>
    <scope>NUCLEOTIDE SEQUENCE [LARGE SCALE GENOMIC DNA]</scope>
    <source>
        <strain evidence="1 2">NBRC 105298</strain>
    </source>
</reference>
<dbReference type="Proteomes" id="UP000677082">
    <property type="component" value="Unassembled WGS sequence"/>
</dbReference>
<dbReference type="InterPro" id="IPR037883">
    <property type="entry name" value="Knr4/Smi1-like_sf"/>
</dbReference>
<evidence type="ECO:0000313" key="1">
    <source>
        <dbReference type="EMBL" id="GIM94064.1"/>
    </source>
</evidence>
<sequence length="171" mass="18194">MSGITDWKTDVRAELERLGTGFEERFGYPFGADENYVDEPEAGGNDIPLPPALAAFYAEVGAVSLADVHNGYFIHPATQIPMSAEWGRPVRAEVDDIGDVVTFGTDGSGGFFSLAPSDGSVYHLPAGELVAGIYRGGLGDPVKVAKDFPEFLDRLLGVVREFTADGHTSGL</sequence>
<proteinExistence type="predicted"/>
<keyword evidence="2" id="KW-1185">Reference proteome</keyword>
<gene>
    <name evidence="1" type="ORF">Ato02nite_058570</name>
</gene>